<keyword evidence="4" id="KW-1185">Reference proteome</keyword>
<accession>A0AAV1C8K5</accession>
<comment type="similarity">
    <text evidence="1">Belongs to the serpin family.</text>
</comment>
<dbReference type="Proteomes" id="UP001161247">
    <property type="component" value="Chromosome 1"/>
</dbReference>
<sequence>MRKSLMWCGGVVGFLPSQWRQDSRCSLHDKPRYGDFGDFKVLEIPYQRTEEAEYTFSMQFILPKQKDGGCRNCWRSLTPDTGCLNRGFELQKHYLDVLWIPKFKFEFFLDNVKLPFMNTGLVMTEMYQERDRLFSSNILQKVKIEVNEDGTEAAAITVDEVLGCCLYSDNVPLRVRRTFVAEHPFMFIIKEDCSGSVLFTGVVLNPLDKGE</sequence>
<dbReference type="InterPro" id="IPR023796">
    <property type="entry name" value="Serpin_dom"/>
</dbReference>
<dbReference type="InterPro" id="IPR042185">
    <property type="entry name" value="Serpin_sf_2"/>
</dbReference>
<evidence type="ECO:0000313" key="3">
    <source>
        <dbReference type="EMBL" id="CAI9091137.1"/>
    </source>
</evidence>
<proteinExistence type="inferred from homology"/>
<name>A0AAV1C8K5_OLDCO</name>
<dbReference type="PANTHER" id="PTHR11461">
    <property type="entry name" value="SERINE PROTEASE INHIBITOR, SERPIN"/>
    <property type="match status" value="1"/>
</dbReference>
<gene>
    <name evidence="3" type="ORF">OLC1_LOCUS3139</name>
</gene>
<evidence type="ECO:0000256" key="1">
    <source>
        <dbReference type="ARBA" id="ARBA00009500"/>
    </source>
</evidence>
<dbReference type="Pfam" id="PF00079">
    <property type="entry name" value="Serpin"/>
    <property type="match status" value="1"/>
</dbReference>
<evidence type="ECO:0000313" key="4">
    <source>
        <dbReference type="Proteomes" id="UP001161247"/>
    </source>
</evidence>
<dbReference type="AlphaFoldDB" id="A0AAV1C8K5"/>
<dbReference type="Gene3D" id="6.20.40.10">
    <property type="match status" value="1"/>
</dbReference>
<dbReference type="EMBL" id="OX459118">
    <property type="protein sequence ID" value="CAI9091137.1"/>
    <property type="molecule type" value="Genomic_DNA"/>
</dbReference>
<dbReference type="GO" id="GO:0005615">
    <property type="term" value="C:extracellular space"/>
    <property type="evidence" value="ECO:0007669"/>
    <property type="project" value="InterPro"/>
</dbReference>
<feature type="domain" description="Serpin" evidence="2">
    <location>
        <begin position="35"/>
        <end position="206"/>
    </location>
</feature>
<dbReference type="InterPro" id="IPR036186">
    <property type="entry name" value="Serpin_sf"/>
</dbReference>
<protein>
    <submittedName>
        <fullName evidence="3">OLC1v1026078C1</fullName>
    </submittedName>
</protein>
<dbReference type="PANTHER" id="PTHR11461:SF211">
    <property type="entry name" value="GH10112P-RELATED"/>
    <property type="match status" value="1"/>
</dbReference>
<reference evidence="3" key="1">
    <citation type="submission" date="2023-03" db="EMBL/GenBank/DDBJ databases">
        <authorList>
            <person name="Julca I."/>
        </authorList>
    </citation>
    <scope>NUCLEOTIDE SEQUENCE</scope>
</reference>
<dbReference type="InterPro" id="IPR000215">
    <property type="entry name" value="Serpin_fam"/>
</dbReference>
<dbReference type="SUPFAM" id="SSF56574">
    <property type="entry name" value="Serpins"/>
    <property type="match status" value="1"/>
</dbReference>
<organism evidence="3 4">
    <name type="scientific">Oldenlandia corymbosa var. corymbosa</name>
    <dbReference type="NCBI Taxonomy" id="529605"/>
    <lineage>
        <taxon>Eukaryota</taxon>
        <taxon>Viridiplantae</taxon>
        <taxon>Streptophyta</taxon>
        <taxon>Embryophyta</taxon>
        <taxon>Tracheophyta</taxon>
        <taxon>Spermatophyta</taxon>
        <taxon>Magnoliopsida</taxon>
        <taxon>eudicotyledons</taxon>
        <taxon>Gunneridae</taxon>
        <taxon>Pentapetalae</taxon>
        <taxon>asterids</taxon>
        <taxon>lamiids</taxon>
        <taxon>Gentianales</taxon>
        <taxon>Rubiaceae</taxon>
        <taxon>Rubioideae</taxon>
        <taxon>Spermacoceae</taxon>
        <taxon>Hedyotis-Oldenlandia complex</taxon>
        <taxon>Oldenlandia</taxon>
    </lineage>
</organism>
<dbReference type="Gene3D" id="2.30.39.10">
    <property type="entry name" value="Alpha-1-antitrypsin, domain 1"/>
    <property type="match status" value="2"/>
</dbReference>
<dbReference type="GO" id="GO:0004867">
    <property type="term" value="F:serine-type endopeptidase inhibitor activity"/>
    <property type="evidence" value="ECO:0007669"/>
    <property type="project" value="InterPro"/>
</dbReference>
<evidence type="ECO:0000259" key="2">
    <source>
        <dbReference type="Pfam" id="PF00079"/>
    </source>
</evidence>